<dbReference type="InterPro" id="IPR036259">
    <property type="entry name" value="MFS_trans_sf"/>
</dbReference>
<gene>
    <name evidence="8" type="ORF">HV823_15500</name>
</gene>
<keyword evidence="3" id="KW-1003">Cell membrane</keyword>
<evidence type="ECO:0000256" key="7">
    <source>
        <dbReference type="SAM" id="Phobius"/>
    </source>
</evidence>
<evidence type="ECO:0000313" key="9">
    <source>
        <dbReference type="Proteomes" id="UP000659172"/>
    </source>
</evidence>
<feature type="transmembrane region" description="Helical" evidence="7">
    <location>
        <begin position="295"/>
        <end position="315"/>
    </location>
</feature>
<accession>A0ABX2QFZ0</accession>
<feature type="transmembrane region" description="Helical" evidence="7">
    <location>
        <begin position="137"/>
        <end position="159"/>
    </location>
</feature>
<dbReference type="InterPro" id="IPR047200">
    <property type="entry name" value="MFS_YcaD-like"/>
</dbReference>
<keyword evidence="5 7" id="KW-1133">Transmembrane helix</keyword>
<dbReference type="PANTHER" id="PTHR23521:SF2">
    <property type="entry name" value="TRANSPORTER MFS SUPERFAMILY"/>
    <property type="match status" value="1"/>
</dbReference>
<feature type="transmembrane region" description="Helical" evidence="7">
    <location>
        <begin position="208"/>
        <end position="229"/>
    </location>
</feature>
<dbReference type="EMBL" id="JABXYK010000009">
    <property type="protein sequence ID" value="NVP56660.1"/>
    <property type="molecule type" value="Genomic_DNA"/>
</dbReference>
<dbReference type="InterPro" id="IPR011701">
    <property type="entry name" value="MFS"/>
</dbReference>
<evidence type="ECO:0000313" key="8">
    <source>
        <dbReference type="EMBL" id="NVP56660.1"/>
    </source>
</evidence>
<protein>
    <submittedName>
        <fullName evidence="8">MFS transporter</fullName>
    </submittedName>
</protein>
<evidence type="ECO:0000256" key="6">
    <source>
        <dbReference type="ARBA" id="ARBA00023136"/>
    </source>
</evidence>
<dbReference type="PANTHER" id="PTHR23521">
    <property type="entry name" value="TRANSPORTER MFS SUPERFAMILY"/>
    <property type="match status" value="1"/>
</dbReference>
<evidence type="ECO:0000256" key="2">
    <source>
        <dbReference type="ARBA" id="ARBA00022448"/>
    </source>
</evidence>
<feature type="transmembrane region" description="Helical" evidence="7">
    <location>
        <begin position="104"/>
        <end position="125"/>
    </location>
</feature>
<proteinExistence type="predicted"/>
<evidence type="ECO:0000256" key="5">
    <source>
        <dbReference type="ARBA" id="ARBA00022989"/>
    </source>
</evidence>
<name>A0ABX2QFZ0_9HYPH</name>
<keyword evidence="4 7" id="KW-0812">Transmembrane</keyword>
<dbReference type="Gene3D" id="1.20.1250.20">
    <property type="entry name" value="MFS general substrate transporter like domains"/>
    <property type="match status" value="2"/>
</dbReference>
<feature type="transmembrane region" description="Helical" evidence="7">
    <location>
        <begin position="165"/>
        <end position="187"/>
    </location>
</feature>
<keyword evidence="2" id="KW-0813">Transport</keyword>
<feature type="transmembrane region" description="Helical" evidence="7">
    <location>
        <begin position="271"/>
        <end position="289"/>
    </location>
</feature>
<comment type="caution">
    <text evidence="8">The sequence shown here is derived from an EMBL/GenBank/DDBJ whole genome shotgun (WGS) entry which is preliminary data.</text>
</comment>
<keyword evidence="6 7" id="KW-0472">Membrane</keyword>
<dbReference type="SUPFAM" id="SSF103473">
    <property type="entry name" value="MFS general substrate transporter"/>
    <property type="match status" value="1"/>
</dbReference>
<keyword evidence="9" id="KW-1185">Reference proteome</keyword>
<evidence type="ECO:0000256" key="3">
    <source>
        <dbReference type="ARBA" id="ARBA00022475"/>
    </source>
</evidence>
<evidence type="ECO:0000256" key="1">
    <source>
        <dbReference type="ARBA" id="ARBA00004651"/>
    </source>
</evidence>
<reference evidence="8 9" key="1">
    <citation type="submission" date="2020-06" db="EMBL/GenBank/DDBJ databases">
        <title>Rhizobium sp.nov. isolated from the tomato plant.</title>
        <authorList>
            <person name="Thin K.K."/>
            <person name="Zhang X."/>
            <person name="He S."/>
        </authorList>
    </citation>
    <scope>NUCLEOTIDE SEQUENCE [LARGE SCALE GENOMIC DNA]</scope>
    <source>
        <strain evidence="8 9">DBTS2</strain>
    </source>
</reference>
<sequence length="426" mass="44763">MQASKAKSASLLSIMAIVFSMCGVAIGNGIMFAYVPFVLSKTGDAGWAPGAAVTAIAFGGLLGCVLAGPLIRRVGHARAFSCSLALVILSAVLISLGVHPIVWIVARGLYGTAGNINFIIAQSWLNHASENSWRGKAMSFFYMAYVIFLGLGAWLFGQIPAGGNIAPIATIFFTAVALLPIGLTRLANPPPPAKASPDIRKAWRNSPVAFVGVLAAGGLSMVVQGFTPIYAAANDVSQQDIAALMFGMQFGLFFVQYPLGMLSDRLDRRIVLIVTCLLITSAAVAALGVSFSNLILLVVVFAIWAGAVESVYSIANAHANDRADPADFVPLASTLLVAWSVSATLVPLLVTMLTPVLGEQTFIYAAMAVAIAYGVFVLTRLRKRETVPVEEREGFELKSAQVPNAGALVEGTPEPAAKLHAAADKR</sequence>
<dbReference type="Proteomes" id="UP000659172">
    <property type="component" value="Unassembled WGS sequence"/>
</dbReference>
<organism evidence="8 9">
    <name type="scientific">Mycoplana rhizolycopersici</name>
    <dbReference type="NCBI Taxonomy" id="2746702"/>
    <lineage>
        <taxon>Bacteria</taxon>
        <taxon>Pseudomonadati</taxon>
        <taxon>Pseudomonadota</taxon>
        <taxon>Alphaproteobacteria</taxon>
        <taxon>Hyphomicrobiales</taxon>
        <taxon>Rhizobiaceae</taxon>
        <taxon>Mycoplana</taxon>
    </lineage>
</organism>
<feature type="transmembrane region" description="Helical" evidence="7">
    <location>
        <begin position="362"/>
        <end position="381"/>
    </location>
</feature>
<feature type="transmembrane region" description="Helical" evidence="7">
    <location>
        <begin position="47"/>
        <end position="67"/>
    </location>
</feature>
<dbReference type="CDD" id="cd17477">
    <property type="entry name" value="MFS_YcaD_like"/>
    <property type="match status" value="1"/>
</dbReference>
<feature type="transmembrane region" description="Helical" evidence="7">
    <location>
        <begin position="241"/>
        <end position="259"/>
    </location>
</feature>
<feature type="transmembrane region" description="Helical" evidence="7">
    <location>
        <begin position="79"/>
        <end position="98"/>
    </location>
</feature>
<comment type="subcellular location">
    <subcellularLocation>
        <location evidence="1">Cell membrane</location>
        <topology evidence="1">Multi-pass membrane protein</topology>
    </subcellularLocation>
</comment>
<evidence type="ECO:0000256" key="4">
    <source>
        <dbReference type="ARBA" id="ARBA00022692"/>
    </source>
</evidence>
<feature type="transmembrane region" description="Helical" evidence="7">
    <location>
        <begin position="12"/>
        <end position="35"/>
    </location>
</feature>
<feature type="transmembrane region" description="Helical" evidence="7">
    <location>
        <begin position="327"/>
        <end position="350"/>
    </location>
</feature>
<dbReference type="Pfam" id="PF07690">
    <property type="entry name" value="MFS_1"/>
    <property type="match status" value="1"/>
</dbReference>